<feature type="compositionally biased region" description="Polar residues" evidence="1">
    <location>
        <begin position="569"/>
        <end position="578"/>
    </location>
</feature>
<dbReference type="EMBL" id="CATNWA010019109">
    <property type="protein sequence ID" value="CAI9611345.1"/>
    <property type="molecule type" value="Genomic_DNA"/>
</dbReference>
<evidence type="ECO:0000313" key="3">
    <source>
        <dbReference type="Proteomes" id="UP001162483"/>
    </source>
</evidence>
<sequence>MRPTLISLQPSPQSPQVYRLRRVKDRLHPPAQKVKADSSTESSETDDDEPVKQGVTPTPKLASLPAVSAARLKAQSSLPTSQSIKAKSSSESSESDSEEESVKQDKKPAKAAKVVKASPTKPTRGLSKAATPAQANASAVKVQLHSQILVSETESDSSDSEEKQKTPSAVTSQRTAASPMTPVVASKAGTPSKTEQPSEETSEEESSDSDEEPATKTPATVSSTPQPKTLSLGIKQIPVVAAKTPLKSSQPADKSSEEESSDSDEEPSVKKPATVLPLSQQKTPLGRAKQAPVLAKIQSPVKTARQADESSEEESDSDEESAAKKPTAVQSSQPKTPSGEAKQTTLKATLKTPLKIAQSVSESSEEESDSDEETVAKKSATALQSTQQKSPGGGPKQTAVLAKSKISQPNRESSSEESDSDEEAAAKTSSSVQVKMSTPSSALTVKRPLSIQVPDSDADSESSESSDTEHKQRSKSTAPVKVTEGTPTVVGKLVTKPAAADASDSSDSDDEEKAQPKPSAVSSGVKGKQTVSTSLKPDDRSEESESESDKEPVKLAEVKTLEKQKAKRSASQPKTTAQPVRPAAIFSKGKSLVTSKVTTVPQALAESSESTESSDNEDLSPAQVTRTSVMVAPPAAKSTAQPAAVAKHKAGGPTKNQSQGQSWQ</sequence>
<organism evidence="2 3">
    <name type="scientific">Staurois parvus</name>
    <dbReference type="NCBI Taxonomy" id="386267"/>
    <lineage>
        <taxon>Eukaryota</taxon>
        <taxon>Metazoa</taxon>
        <taxon>Chordata</taxon>
        <taxon>Craniata</taxon>
        <taxon>Vertebrata</taxon>
        <taxon>Euteleostomi</taxon>
        <taxon>Amphibia</taxon>
        <taxon>Batrachia</taxon>
        <taxon>Anura</taxon>
        <taxon>Neobatrachia</taxon>
        <taxon>Ranoidea</taxon>
        <taxon>Ranidae</taxon>
        <taxon>Staurois</taxon>
    </lineage>
</organism>
<dbReference type="InterPro" id="IPR017859">
    <property type="entry name" value="Treacle"/>
</dbReference>
<evidence type="ECO:0000313" key="2">
    <source>
        <dbReference type="EMBL" id="CAI9611345.1"/>
    </source>
</evidence>
<dbReference type="Proteomes" id="UP001162483">
    <property type="component" value="Unassembled WGS sequence"/>
</dbReference>
<dbReference type="PANTHER" id="PTHR20787">
    <property type="entry name" value="TREACLE"/>
    <property type="match status" value="1"/>
</dbReference>
<feature type="compositionally biased region" description="Low complexity" evidence="1">
    <location>
        <begin position="341"/>
        <end position="362"/>
    </location>
</feature>
<name>A0ABN9GPR6_9NEOB</name>
<feature type="compositionally biased region" description="Polar residues" evidence="1">
    <location>
        <begin position="381"/>
        <end position="390"/>
    </location>
</feature>
<reference evidence="2" key="1">
    <citation type="submission" date="2023-05" db="EMBL/GenBank/DDBJ databases">
        <authorList>
            <person name="Stuckert A."/>
        </authorList>
    </citation>
    <scope>NUCLEOTIDE SEQUENCE</scope>
</reference>
<feature type="compositionally biased region" description="Basic and acidic residues" evidence="1">
    <location>
        <begin position="547"/>
        <end position="564"/>
    </location>
</feature>
<feature type="compositionally biased region" description="Acidic residues" evidence="1">
    <location>
        <begin position="309"/>
        <end position="320"/>
    </location>
</feature>
<dbReference type="PANTHER" id="PTHR20787:SF10">
    <property type="entry name" value="TREACLE PROTEIN"/>
    <property type="match status" value="1"/>
</dbReference>
<feature type="compositionally biased region" description="Acidic residues" evidence="1">
    <location>
        <begin position="456"/>
        <end position="466"/>
    </location>
</feature>
<feature type="compositionally biased region" description="Polar residues" evidence="1">
    <location>
        <begin position="654"/>
        <end position="664"/>
    </location>
</feature>
<evidence type="ECO:0000256" key="1">
    <source>
        <dbReference type="SAM" id="MobiDB-lite"/>
    </source>
</evidence>
<feature type="compositionally biased region" description="Acidic residues" evidence="1">
    <location>
        <begin position="363"/>
        <end position="373"/>
    </location>
</feature>
<feature type="compositionally biased region" description="Acidic residues" evidence="1">
    <location>
        <begin position="197"/>
        <end position="212"/>
    </location>
</feature>
<protein>
    <submittedName>
        <fullName evidence="2">Uncharacterized protein</fullName>
    </submittedName>
</protein>
<feature type="compositionally biased region" description="Polar residues" evidence="1">
    <location>
        <begin position="432"/>
        <end position="443"/>
    </location>
</feature>
<comment type="caution">
    <text evidence="2">The sequence shown here is derived from an EMBL/GenBank/DDBJ whole genome shotgun (WGS) entry which is preliminary data.</text>
</comment>
<feature type="compositionally biased region" description="Acidic residues" evidence="1">
    <location>
        <begin position="256"/>
        <end position="266"/>
    </location>
</feature>
<feature type="compositionally biased region" description="Polar residues" evidence="1">
    <location>
        <begin position="74"/>
        <end position="87"/>
    </location>
</feature>
<accession>A0ABN9GPR6</accession>
<feature type="compositionally biased region" description="Low complexity" evidence="1">
    <location>
        <begin position="111"/>
        <end position="122"/>
    </location>
</feature>
<gene>
    <name evidence="2" type="ORF">SPARVUS_LOCUS14532346</name>
</gene>
<keyword evidence="3" id="KW-1185">Reference proteome</keyword>
<proteinExistence type="predicted"/>
<feature type="compositionally biased region" description="Polar residues" evidence="1">
    <location>
        <begin position="166"/>
        <end position="178"/>
    </location>
</feature>
<feature type="compositionally biased region" description="Polar residues" evidence="1">
    <location>
        <begin position="217"/>
        <end position="229"/>
    </location>
</feature>
<feature type="region of interest" description="Disordered" evidence="1">
    <location>
        <begin position="23"/>
        <end position="664"/>
    </location>
</feature>
<feature type="compositionally biased region" description="Polar residues" evidence="1">
    <location>
        <begin position="592"/>
        <end position="601"/>
    </location>
</feature>